<dbReference type="Gene3D" id="3.40.50.1110">
    <property type="entry name" value="SGNH hydrolase"/>
    <property type="match status" value="1"/>
</dbReference>
<keyword evidence="1" id="KW-1133">Transmembrane helix</keyword>
<keyword evidence="1" id="KW-0812">Transmembrane</keyword>
<proteinExistence type="predicted"/>
<feature type="transmembrane region" description="Helical" evidence="1">
    <location>
        <begin position="10"/>
        <end position="29"/>
    </location>
</feature>
<evidence type="ECO:0000313" key="3">
    <source>
        <dbReference type="Proteomes" id="UP000650833"/>
    </source>
</evidence>
<name>A0A8H7RID1_9FUNG</name>
<evidence type="ECO:0000256" key="1">
    <source>
        <dbReference type="SAM" id="Phobius"/>
    </source>
</evidence>
<gene>
    <name evidence="2" type="ORF">INT46_000335</name>
</gene>
<keyword evidence="3" id="KW-1185">Reference proteome</keyword>
<dbReference type="InterPro" id="IPR036514">
    <property type="entry name" value="SGNH_hydro_sf"/>
</dbReference>
<evidence type="ECO:0000313" key="2">
    <source>
        <dbReference type="EMBL" id="KAG2210837.1"/>
    </source>
</evidence>
<comment type="caution">
    <text evidence="2">The sequence shown here is derived from an EMBL/GenBank/DDBJ whole genome shotgun (WGS) entry which is preliminary data.</text>
</comment>
<keyword evidence="1" id="KW-0472">Membrane</keyword>
<dbReference type="SUPFAM" id="SSF52266">
    <property type="entry name" value="SGNH hydrolase"/>
    <property type="match status" value="1"/>
</dbReference>
<sequence length="521" mass="58726">MQPPNPENKLLFIITLILALFLTTFYIVYTPPSTTNASGTDRLAQHKNLGKQGTTETEIKENACDKVDVLWLAGDRMYWDGWADKTMFMRKDGTFTKGNVYIDKGDEVCVVVLLGPTPAQSSIKDEDHLGTKDSIALFATGNSTKITIELKAHKTQTNAYYAPVKFTQADIYKLDAVDEYRSYFWEAPILHSYKPYRFHSQNYLIVAESGTPARSPVCQNDSDIKGTWINATVFKNSNSRSIYTMFENNQKEFAHKGKVFVPDNCQLEFKSTGQTAACLGTKTVHVWADNNLRRNLKAIDYGGNKWCNVETISKIKSKSEKQKQSACICNDNGEDNSKYPWVTNPHVPLELDNSLGIDTKFFYNNVAGSLTANNQQIFERMKEYATTNTTINADIVIVGLGNDDVQAHKVSPNDFVNAFQVMLINIRHVYPTQPIIVRTPQYFCCGTLYTSSWNTGRSLTFSNTVRNLVGSFDKMLLWDVHRLGTEETTCHSQGTSYSSRNVVNMENQLLYNLICSATRAL</sequence>
<accession>A0A8H7RID1</accession>
<dbReference type="EMBL" id="JAEPRC010000074">
    <property type="protein sequence ID" value="KAG2210837.1"/>
    <property type="molecule type" value="Genomic_DNA"/>
</dbReference>
<dbReference type="Proteomes" id="UP000650833">
    <property type="component" value="Unassembled WGS sequence"/>
</dbReference>
<reference evidence="2" key="1">
    <citation type="submission" date="2020-12" db="EMBL/GenBank/DDBJ databases">
        <title>Metabolic potential, ecology and presence of endohyphal bacteria is reflected in genomic diversity of Mucoromycotina.</title>
        <authorList>
            <person name="Muszewska A."/>
            <person name="Okrasinska A."/>
            <person name="Steczkiewicz K."/>
            <person name="Drgas O."/>
            <person name="Orlowska M."/>
            <person name="Perlinska-Lenart U."/>
            <person name="Aleksandrzak-Piekarczyk T."/>
            <person name="Szatraj K."/>
            <person name="Zielenkiewicz U."/>
            <person name="Pilsyk S."/>
            <person name="Malc E."/>
            <person name="Mieczkowski P."/>
            <person name="Kruszewska J.S."/>
            <person name="Biernat P."/>
            <person name="Pawlowska J."/>
        </authorList>
    </citation>
    <scope>NUCLEOTIDE SEQUENCE</scope>
    <source>
        <strain evidence="2">CBS 226.32</strain>
    </source>
</reference>
<protein>
    <submittedName>
        <fullName evidence="2">Uncharacterized protein</fullName>
    </submittedName>
</protein>
<dbReference type="OrthoDB" id="2244377at2759"/>
<dbReference type="AlphaFoldDB" id="A0A8H7RID1"/>
<organism evidence="2 3">
    <name type="scientific">Mucor plumbeus</name>
    <dbReference type="NCBI Taxonomy" id="97098"/>
    <lineage>
        <taxon>Eukaryota</taxon>
        <taxon>Fungi</taxon>
        <taxon>Fungi incertae sedis</taxon>
        <taxon>Mucoromycota</taxon>
        <taxon>Mucoromycotina</taxon>
        <taxon>Mucoromycetes</taxon>
        <taxon>Mucorales</taxon>
        <taxon>Mucorineae</taxon>
        <taxon>Mucoraceae</taxon>
        <taxon>Mucor</taxon>
    </lineage>
</organism>